<evidence type="ECO:0000313" key="4">
    <source>
        <dbReference type="Proteomes" id="UP000095008"/>
    </source>
</evidence>
<dbReference type="AlphaFoldDB" id="A0A1C2HYS5"/>
<dbReference type="RefSeq" id="WP_024894585.1">
    <property type="nucleotide sequence ID" value="NZ_LWRY01000244.1"/>
</dbReference>
<comment type="caution">
    <text evidence="1">The sequence shown here is derived from an EMBL/GenBank/DDBJ whole genome shotgun (WGS) entry which is preliminary data.</text>
</comment>
<name>A0A1C2HYS5_ACITH</name>
<gene>
    <name evidence="1" type="ORF">A6M23_16820</name>
    <name evidence="2" type="ORF">A6P07_13795</name>
</gene>
<evidence type="ECO:0000313" key="3">
    <source>
        <dbReference type="Proteomes" id="UP000094893"/>
    </source>
</evidence>
<accession>A0A1C2HYS5</accession>
<evidence type="ECO:0000313" key="1">
    <source>
        <dbReference type="EMBL" id="OCX68908.1"/>
    </source>
</evidence>
<reference evidence="1 3" key="1">
    <citation type="journal article" date="2016" name="Int. J. Mol. Sci.">
        <title>Comparative genomics of the extreme acidophile Acidithiobacillus thiooxidans reveals intraspecific divergence and niche adaptation.</title>
        <authorList>
            <person name="Zhang X."/>
            <person name="Feng X."/>
            <person name="Tao J."/>
            <person name="Ma L."/>
            <person name="Xiao Y."/>
            <person name="Liang Y."/>
            <person name="Liu X."/>
            <person name="Yin H."/>
        </authorList>
    </citation>
    <scope>NUCLEOTIDE SEQUENCE [LARGE SCALE GENOMIC DNA]</scope>
    <source>
        <strain evidence="2 3">A02</strain>
        <strain evidence="1">DXS-W</strain>
    </source>
</reference>
<keyword evidence="4" id="KW-1185">Reference proteome</keyword>
<evidence type="ECO:0000313" key="2">
    <source>
        <dbReference type="EMBL" id="OCX70664.1"/>
    </source>
</evidence>
<protein>
    <submittedName>
        <fullName evidence="1">Uncharacterized protein</fullName>
    </submittedName>
</protein>
<sequence length="105" mass="12338">MKIRSSLTVQGEPEAQLDDRAILDILDVLETRHDLVNEQWYALRAELSTLNEEQVLNNHSQKKVSDHSLLMEQELSRCQRFFHIFRQNLLQKKANRAAYPVLYTS</sequence>
<dbReference type="Proteomes" id="UP000094893">
    <property type="component" value="Unassembled WGS sequence"/>
</dbReference>
<dbReference type="EMBL" id="LWSA01000192">
    <property type="protein sequence ID" value="OCX70664.1"/>
    <property type="molecule type" value="Genomic_DNA"/>
</dbReference>
<dbReference type="STRING" id="930.GCA_002079865_01877"/>
<organism evidence="1 4">
    <name type="scientific">Acidithiobacillus thiooxidans</name>
    <name type="common">Thiobacillus thiooxidans</name>
    <dbReference type="NCBI Taxonomy" id="930"/>
    <lineage>
        <taxon>Bacteria</taxon>
        <taxon>Pseudomonadati</taxon>
        <taxon>Pseudomonadota</taxon>
        <taxon>Acidithiobacillia</taxon>
        <taxon>Acidithiobacillales</taxon>
        <taxon>Acidithiobacillaceae</taxon>
        <taxon>Acidithiobacillus</taxon>
    </lineage>
</organism>
<proteinExistence type="predicted"/>
<dbReference type="Proteomes" id="UP000095008">
    <property type="component" value="Unassembled WGS sequence"/>
</dbReference>
<dbReference type="EMBL" id="LWRY01000244">
    <property type="protein sequence ID" value="OCX68908.1"/>
    <property type="molecule type" value="Genomic_DNA"/>
</dbReference>